<keyword evidence="2" id="KW-0313">Glucose metabolism</keyword>
<accession>A0A4Q7YUY7</accession>
<dbReference type="EMBL" id="SHKW01000001">
    <property type="protein sequence ID" value="RZU40853.1"/>
    <property type="molecule type" value="Genomic_DNA"/>
</dbReference>
<dbReference type="GO" id="GO:0006006">
    <property type="term" value="P:glucose metabolic process"/>
    <property type="evidence" value="ECO:0007669"/>
    <property type="project" value="UniProtKB-KW"/>
</dbReference>
<sequence length="422" mass="43509">MRLSRIGRVSMALVVSVAMGLGMTACGGGTVAFIWVLGTQYNQIAGFKVDNFSGNLTQVVGSPFSSNGTNPISIAVKPGGRYVYVINKGVPASGTTAATPGGIALFSVGGDGVLTFQQTYTSRGSTPMWATTDSTGNFLYVLDTLYPDTPEYPNPNGLGDITVFAIDPNTGRLQLVPNQQIKDSNQTQLTFFPVGPAPTMMRVSGSCVFTIDTGDQTVYPYGVGAGGQLTLVANSTINTGAGNLTSISTSGNYVYLTDAAPTSDSTGGQVIPYTVGTGSSACSLNVLTGGPVANLPLTSNPSYSMVDNKGKTLYVLNRSSLNPNNNASSISAFTIDPTTGKLQFLGTGGSPAAGNPYPVGAGPVCMVEDPTNQWAYTSNNIDGTITGKRLDSNSGELSALPRNSTFPTIGQPTCMALSPNVN</sequence>
<dbReference type="PANTHER" id="PTHR30344:SF1">
    <property type="entry name" value="6-PHOSPHOGLUCONOLACTONASE"/>
    <property type="match status" value="1"/>
</dbReference>
<comment type="caution">
    <text evidence="4">The sequence shown here is derived from an EMBL/GenBank/DDBJ whole genome shotgun (WGS) entry which is preliminary data.</text>
</comment>
<dbReference type="OrthoDB" id="107999at2"/>
<keyword evidence="3" id="KW-0472">Membrane</keyword>
<evidence type="ECO:0000256" key="3">
    <source>
        <dbReference type="SAM" id="Phobius"/>
    </source>
</evidence>
<keyword evidence="5" id="KW-1185">Reference proteome</keyword>
<dbReference type="GO" id="GO:0016853">
    <property type="term" value="F:isomerase activity"/>
    <property type="evidence" value="ECO:0007669"/>
    <property type="project" value="UniProtKB-KW"/>
</dbReference>
<keyword evidence="2" id="KW-0119">Carbohydrate metabolism</keyword>
<comment type="similarity">
    <text evidence="1">Belongs to the cycloisomerase 2 family.</text>
</comment>
<keyword evidence="3" id="KW-0812">Transmembrane</keyword>
<dbReference type="SUPFAM" id="SSF50974">
    <property type="entry name" value="Nitrous oxide reductase, N-terminal domain"/>
    <property type="match status" value="1"/>
</dbReference>
<dbReference type="Gene3D" id="2.130.10.10">
    <property type="entry name" value="YVTN repeat-like/Quinoprotein amine dehydrogenase"/>
    <property type="match status" value="2"/>
</dbReference>
<dbReference type="PANTHER" id="PTHR30344">
    <property type="entry name" value="6-PHOSPHOGLUCONOLACTONASE-RELATED"/>
    <property type="match status" value="1"/>
</dbReference>
<dbReference type="Pfam" id="PF10282">
    <property type="entry name" value="Lactonase"/>
    <property type="match status" value="1"/>
</dbReference>
<organism evidence="4 5">
    <name type="scientific">Edaphobacter modestus</name>
    <dbReference type="NCBI Taxonomy" id="388466"/>
    <lineage>
        <taxon>Bacteria</taxon>
        <taxon>Pseudomonadati</taxon>
        <taxon>Acidobacteriota</taxon>
        <taxon>Terriglobia</taxon>
        <taxon>Terriglobales</taxon>
        <taxon>Acidobacteriaceae</taxon>
        <taxon>Edaphobacter</taxon>
    </lineage>
</organism>
<proteinExistence type="inferred from homology"/>
<dbReference type="InterPro" id="IPR050282">
    <property type="entry name" value="Cycloisomerase_2"/>
</dbReference>
<dbReference type="AlphaFoldDB" id="A0A4Q7YUY7"/>
<evidence type="ECO:0000313" key="4">
    <source>
        <dbReference type="EMBL" id="RZU40853.1"/>
    </source>
</evidence>
<reference evidence="4 5" key="1">
    <citation type="submission" date="2019-02" db="EMBL/GenBank/DDBJ databases">
        <title>Genomic Encyclopedia of Archaeal and Bacterial Type Strains, Phase II (KMG-II): from individual species to whole genera.</title>
        <authorList>
            <person name="Goeker M."/>
        </authorList>
    </citation>
    <scope>NUCLEOTIDE SEQUENCE [LARGE SCALE GENOMIC DNA]</scope>
    <source>
        <strain evidence="4 5">DSM 18101</strain>
    </source>
</reference>
<keyword evidence="3" id="KW-1133">Transmembrane helix</keyword>
<protein>
    <submittedName>
        <fullName evidence="4">6-phosphogluconolactonase (Cycloisomerase 2 family)</fullName>
    </submittedName>
</protein>
<keyword evidence="4" id="KW-0413">Isomerase</keyword>
<feature type="transmembrane region" description="Helical" evidence="3">
    <location>
        <begin position="12"/>
        <end position="37"/>
    </location>
</feature>
<dbReference type="PROSITE" id="PS51257">
    <property type="entry name" value="PROKAR_LIPOPROTEIN"/>
    <property type="match status" value="1"/>
</dbReference>
<dbReference type="GO" id="GO:0017057">
    <property type="term" value="F:6-phosphogluconolactonase activity"/>
    <property type="evidence" value="ECO:0007669"/>
    <property type="project" value="TreeGrafter"/>
</dbReference>
<evidence type="ECO:0000256" key="1">
    <source>
        <dbReference type="ARBA" id="ARBA00005564"/>
    </source>
</evidence>
<dbReference type="InterPro" id="IPR019405">
    <property type="entry name" value="Lactonase_7-beta_prop"/>
</dbReference>
<name>A0A4Q7YUY7_9BACT</name>
<dbReference type="GO" id="GO:0005829">
    <property type="term" value="C:cytosol"/>
    <property type="evidence" value="ECO:0007669"/>
    <property type="project" value="TreeGrafter"/>
</dbReference>
<evidence type="ECO:0000313" key="5">
    <source>
        <dbReference type="Proteomes" id="UP000292958"/>
    </source>
</evidence>
<evidence type="ECO:0000256" key="2">
    <source>
        <dbReference type="ARBA" id="ARBA00022526"/>
    </source>
</evidence>
<dbReference type="InterPro" id="IPR015943">
    <property type="entry name" value="WD40/YVTN_repeat-like_dom_sf"/>
</dbReference>
<dbReference type="Proteomes" id="UP000292958">
    <property type="component" value="Unassembled WGS sequence"/>
</dbReference>
<dbReference type="InterPro" id="IPR011045">
    <property type="entry name" value="N2O_reductase_N"/>
</dbReference>
<gene>
    <name evidence="4" type="ORF">BDD14_2339</name>
</gene>